<gene>
    <name evidence="5" type="ORF">LJD74_01530</name>
</gene>
<dbReference type="SMART" id="SM01134">
    <property type="entry name" value="DeoRC"/>
    <property type="match status" value="1"/>
</dbReference>
<sequence>MAITATKRLQEIVDLLDQKGYVKAKELSQKYQVSMETIRKDLTFLEEKGVVKKEYGGATLATLGTEKNIEFREKQKYDEKKEIARCISSILMAHNSMIIDSGSTCQSCCSYINLMPSKDIFTVSIGAFEQLDGNLHNVFLTPGQKREKNQSIVGHWSEEYLDKVQVDVCVLGTSGLLNSDGPTCHSYQELGVKKKMIEKSDYVFVVADSSKFQEKGLYTVCSWEEIDGIITDHRISTKVYEDLSQKVSVYIGKKE</sequence>
<dbReference type="SUPFAM" id="SSF46785">
    <property type="entry name" value="Winged helix' DNA-binding domain"/>
    <property type="match status" value="1"/>
</dbReference>
<dbReference type="Pfam" id="PF08220">
    <property type="entry name" value="HTH_DeoR"/>
    <property type="match status" value="1"/>
</dbReference>
<dbReference type="AlphaFoldDB" id="A0AAW4VM32"/>
<dbReference type="RefSeq" id="WP_117788145.1">
    <property type="nucleotide sequence ID" value="NZ_JADPGG010000068.1"/>
</dbReference>
<dbReference type="SUPFAM" id="SSF100950">
    <property type="entry name" value="NagB/RpiA/CoA transferase-like"/>
    <property type="match status" value="1"/>
</dbReference>
<dbReference type="InterPro" id="IPR036388">
    <property type="entry name" value="WH-like_DNA-bd_sf"/>
</dbReference>
<organism evidence="5 6">
    <name type="scientific">Faecalibacillus intestinalis</name>
    <dbReference type="NCBI Taxonomy" id="1982626"/>
    <lineage>
        <taxon>Bacteria</taxon>
        <taxon>Bacillati</taxon>
        <taxon>Bacillota</taxon>
        <taxon>Erysipelotrichia</taxon>
        <taxon>Erysipelotrichales</taxon>
        <taxon>Coprobacillaceae</taxon>
        <taxon>Faecalibacillus</taxon>
    </lineage>
</organism>
<dbReference type="Gene3D" id="1.10.10.10">
    <property type="entry name" value="Winged helix-like DNA-binding domain superfamily/Winged helix DNA-binding domain"/>
    <property type="match status" value="1"/>
</dbReference>
<dbReference type="GO" id="GO:0003677">
    <property type="term" value="F:DNA binding"/>
    <property type="evidence" value="ECO:0007669"/>
    <property type="project" value="UniProtKB-KW"/>
</dbReference>
<dbReference type="InterPro" id="IPR036390">
    <property type="entry name" value="WH_DNA-bd_sf"/>
</dbReference>
<comment type="caution">
    <text evidence="5">The sequence shown here is derived from an EMBL/GenBank/DDBJ whole genome shotgun (WGS) entry which is preliminary data.</text>
</comment>
<dbReference type="SMART" id="SM00420">
    <property type="entry name" value="HTH_DEOR"/>
    <property type="match status" value="1"/>
</dbReference>
<proteinExistence type="predicted"/>
<dbReference type="PROSITE" id="PS51000">
    <property type="entry name" value="HTH_DEOR_2"/>
    <property type="match status" value="1"/>
</dbReference>
<dbReference type="Gene3D" id="3.40.50.1360">
    <property type="match status" value="1"/>
</dbReference>
<dbReference type="PROSITE" id="PS00894">
    <property type="entry name" value="HTH_DEOR_1"/>
    <property type="match status" value="1"/>
</dbReference>
<dbReference type="PANTHER" id="PTHR30363:SF44">
    <property type="entry name" value="AGA OPERON TRANSCRIPTIONAL REPRESSOR-RELATED"/>
    <property type="match status" value="1"/>
</dbReference>
<dbReference type="Pfam" id="PF00455">
    <property type="entry name" value="DeoRC"/>
    <property type="match status" value="1"/>
</dbReference>
<dbReference type="InterPro" id="IPR018356">
    <property type="entry name" value="Tscrpt_reg_HTH_DeoR_CS"/>
</dbReference>
<keyword evidence="2 5" id="KW-0238">DNA-binding</keyword>
<evidence type="ECO:0000256" key="2">
    <source>
        <dbReference type="ARBA" id="ARBA00023125"/>
    </source>
</evidence>
<feature type="domain" description="HTH deoR-type" evidence="4">
    <location>
        <begin position="5"/>
        <end position="60"/>
    </location>
</feature>
<dbReference type="EMBL" id="JAJDKQ010000002">
    <property type="protein sequence ID" value="MCB8560685.1"/>
    <property type="molecule type" value="Genomic_DNA"/>
</dbReference>
<dbReference type="GO" id="GO:0003700">
    <property type="term" value="F:DNA-binding transcription factor activity"/>
    <property type="evidence" value="ECO:0007669"/>
    <property type="project" value="InterPro"/>
</dbReference>
<dbReference type="Proteomes" id="UP001197827">
    <property type="component" value="Unassembled WGS sequence"/>
</dbReference>
<keyword evidence="3" id="KW-0804">Transcription</keyword>
<reference evidence="5" key="1">
    <citation type="submission" date="2021-10" db="EMBL/GenBank/DDBJ databases">
        <title>Collection of gut derived symbiotic bacterial strains cultured from healthy donors.</title>
        <authorList>
            <person name="Lin H."/>
            <person name="Littmann E."/>
            <person name="Kohout C."/>
            <person name="Pamer E.G."/>
        </authorList>
    </citation>
    <scope>NUCLEOTIDE SEQUENCE</scope>
    <source>
        <strain evidence="5">DFI.5.2</strain>
    </source>
</reference>
<dbReference type="InterPro" id="IPR014036">
    <property type="entry name" value="DeoR-like_C"/>
</dbReference>
<keyword evidence="1" id="KW-0805">Transcription regulation</keyword>
<evidence type="ECO:0000313" key="5">
    <source>
        <dbReference type="EMBL" id="MCB8560685.1"/>
    </source>
</evidence>
<dbReference type="InterPro" id="IPR037171">
    <property type="entry name" value="NagB/RpiA_transferase-like"/>
</dbReference>
<name>A0AAW4VM32_9FIRM</name>
<evidence type="ECO:0000256" key="3">
    <source>
        <dbReference type="ARBA" id="ARBA00023163"/>
    </source>
</evidence>
<dbReference type="InterPro" id="IPR001034">
    <property type="entry name" value="DeoR_HTH"/>
</dbReference>
<dbReference type="PRINTS" id="PR00037">
    <property type="entry name" value="HTHLACR"/>
</dbReference>
<accession>A0AAW4VM32</accession>
<protein>
    <submittedName>
        <fullName evidence="5">DeoR/GlpR family DNA-binding transcription regulator</fullName>
    </submittedName>
</protein>
<dbReference type="InterPro" id="IPR050313">
    <property type="entry name" value="Carb_Metab_HTH_regulators"/>
</dbReference>
<evidence type="ECO:0000259" key="4">
    <source>
        <dbReference type="PROSITE" id="PS51000"/>
    </source>
</evidence>
<evidence type="ECO:0000256" key="1">
    <source>
        <dbReference type="ARBA" id="ARBA00023015"/>
    </source>
</evidence>
<evidence type="ECO:0000313" key="6">
    <source>
        <dbReference type="Proteomes" id="UP001197827"/>
    </source>
</evidence>
<dbReference type="PANTHER" id="PTHR30363">
    <property type="entry name" value="HTH-TYPE TRANSCRIPTIONAL REGULATOR SRLR-RELATED"/>
    <property type="match status" value="1"/>
</dbReference>